<evidence type="ECO:0000313" key="2">
    <source>
        <dbReference type="EMBL" id="TCC48903.1"/>
    </source>
</evidence>
<dbReference type="SUPFAM" id="SSF101478">
    <property type="entry name" value="ADP-ribosylglycohydrolase"/>
    <property type="match status" value="1"/>
</dbReference>
<dbReference type="AlphaFoldDB" id="A0A4R0JNU2"/>
<evidence type="ECO:0000256" key="1">
    <source>
        <dbReference type="PIRSR" id="PIRSR605502-1"/>
    </source>
</evidence>
<accession>A0A4R0JNU2</accession>
<feature type="binding site" evidence="1">
    <location>
        <position position="288"/>
    </location>
    <ligand>
        <name>Mg(2+)</name>
        <dbReference type="ChEBI" id="CHEBI:18420"/>
        <label>1</label>
    </ligand>
</feature>
<feature type="binding site" evidence="1">
    <location>
        <position position="64"/>
    </location>
    <ligand>
        <name>Mg(2+)</name>
        <dbReference type="ChEBI" id="CHEBI:18420"/>
        <label>1</label>
    </ligand>
</feature>
<dbReference type="Proteomes" id="UP000293342">
    <property type="component" value="Unassembled WGS sequence"/>
</dbReference>
<keyword evidence="1" id="KW-0479">Metal-binding</keyword>
<name>A0A4R0JNU2_9ACTN</name>
<feature type="binding site" evidence="1">
    <location>
        <position position="286"/>
    </location>
    <ligand>
        <name>Mg(2+)</name>
        <dbReference type="ChEBI" id="CHEBI:18420"/>
        <label>1</label>
    </ligand>
</feature>
<keyword evidence="3" id="KW-1185">Reference proteome</keyword>
<dbReference type="InterPro" id="IPR005502">
    <property type="entry name" value="Ribosyl_crysJ1"/>
</dbReference>
<organism evidence="2 3">
    <name type="scientific">Kribbella capetownensis</name>
    <dbReference type="NCBI Taxonomy" id="1572659"/>
    <lineage>
        <taxon>Bacteria</taxon>
        <taxon>Bacillati</taxon>
        <taxon>Actinomycetota</taxon>
        <taxon>Actinomycetes</taxon>
        <taxon>Propionibacteriales</taxon>
        <taxon>Kribbellaceae</taxon>
        <taxon>Kribbella</taxon>
    </lineage>
</organism>
<reference evidence="2 3" key="1">
    <citation type="submission" date="2019-02" db="EMBL/GenBank/DDBJ databases">
        <title>Kribbella capetownensis sp. nov. and Kribbella speibonae sp. nov., isolated from soil.</title>
        <authorList>
            <person name="Curtis S.M."/>
            <person name="Norton I."/>
            <person name="Everest G.J."/>
            <person name="Meyers P.R."/>
        </authorList>
    </citation>
    <scope>NUCLEOTIDE SEQUENCE [LARGE SCALE GENOMIC DNA]</scope>
    <source>
        <strain evidence="2 3">YM53</strain>
    </source>
</reference>
<dbReference type="Gene3D" id="2.60.120.560">
    <property type="entry name" value="Exo-inulinase, domain 1"/>
    <property type="match status" value="1"/>
</dbReference>
<feature type="binding site" evidence="1">
    <location>
        <position position="63"/>
    </location>
    <ligand>
        <name>Mg(2+)</name>
        <dbReference type="ChEBI" id="CHEBI:18420"/>
        <label>1</label>
    </ligand>
</feature>
<comment type="cofactor">
    <cofactor evidence="1">
        <name>Mg(2+)</name>
        <dbReference type="ChEBI" id="CHEBI:18420"/>
    </cofactor>
    <text evidence="1">Binds 2 magnesium ions per subunit.</text>
</comment>
<keyword evidence="2" id="KW-0378">Hydrolase</keyword>
<keyword evidence="1" id="KW-0460">Magnesium</keyword>
<feature type="binding site" evidence="1">
    <location>
        <position position="65"/>
    </location>
    <ligand>
        <name>Mg(2+)</name>
        <dbReference type="ChEBI" id="CHEBI:18420"/>
        <label>1</label>
    </ligand>
</feature>
<dbReference type="Gene3D" id="1.10.4080.10">
    <property type="entry name" value="ADP-ribosylation/Crystallin J1"/>
    <property type="match status" value="1"/>
</dbReference>
<evidence type="ECO:0000313" key="3">
    <source>
        <dbReference type="Proteomes" id="UP000293342"/>
    </source>
</evidence>
<dbReference type="GO" id="GO:0046872">
    <property type="term" value="F:metal ion binding"/>
    <property type="evidence" value="ECO:0007669"/>
    <property type="project" value="UniProtKB-KW"/>
</dbReference>
<proteinExistence type="predicted"/>
<comment type="caution">
    <text evidence="2">The sequence shown here is derived from an EMBL/GenBank/DDBJ whole genome shotgun (WGS) entry which is preliminary data.</text>
</comment>
<gene>
    <name evidence="2" type="ORF">E0H75_20260</name>
</gene>
<protein>
    <submittedName>
        <fullName evidence="2">ADP-ribosylglycohydrolase family protein</fullName>
    </submittedName>
</protein>
<dbReference type="GO" id="GO:0016787">
    <property type="term" value="F:hydrolase activity"/>
    <property type="evidence" value="ECO:0007669"/>
    <property type="project" value="UniProtKB-KW"/>
</dbReference>
<dbReference type="Pfam" id="PF03747">
    <property type="entry name" value="ADP_ribosyl_GH"/>
    <property type="match status" value="1"/>
</dbReference>
<dbReference type="OrthoDB" id="9814159at2"/>
<dbReference type="InterPro" id="IPR036705">
    <property type="entry name" value="Ribosyl_crysJ1_sf"/>
</dbReference>
<dbReference type="EMBL" id="SJKD01000004">
    <property type="protein sequence ID" value="TCC48903.1"/>
    <property type="molecule type" value="Genomic_DNA"/>
</dbReference>
<sequence length="675" mass="72806">MMIPADYEDRVYAGVLGKVIAVYLGRPFEGWRYQRIVDELGDITYYVNDRADLPLKNHLLVVTDDDISGTLVFPRALRDHGVEPTSEQVGQTWLDQIVEEQTVLWWGGLGNSTEHTAYLRMKAGIVPPESGAMARNGQVVAEQVGAQIFVEGFAMTRPGDPQAAADLAERAARVSHDGEAIHAARVVAALVAQSFVEPDMDRLLDTAVTLIPKDSLIYRVVADVREWATGGDWKATRERIEERYGYHLYGGNCHVIPNHATIINALAHSGGEFAQAMTVVNTSGWDTDSNAGNVGAICGVRGGLAGLDAGPDWRGPIADRLYLPAADGGSCITDAAREALTLARHGRTWAGEQPVVPKDGARFHFAFPGSVQGFTVAEGNGVVSNDSSTLTVPAGTTVSTPTFIPPEALDMPIYGLLASPTLYTGQTVTAHVDATDDAEVALTITAYDENDELRTVFGPGTTLSAGESADLAVTVPELGGQPVAAVGLTTSGTVQLDRLTWDGAPDLTLTRPAGGTVWRRAWLRAVDRWDPHWPEPFRIVQNRGTGLLSHGSRDWQNYTVTADVTPHLTASAGIAARVQGLQRYYALELADRNTVRLVRRHTVLASRAFDWEYGHTYQLALTVDGDRLVATVDGEALFDLTDSTYDCGGVALVVTEGRTATQQVRITPISREEES</sequence>
<feature type="binding site" evidence="1">
    <location>
        <position position="289"/>
    </location>
    <ligand>
        <name>Mg(2+)</name>
        <dbReference type="ChEBI" id="CHEBI:18420"/>
        <label>1</label>
    </ligand>
</feature>